<dbReference type="GO" id="GO:1990904">
    <property type="term" value="C:ribonucleoprotein complex"/>
    <property type="evidence" value="ECO:0007669"/>
    <property type="project" value="UniProtKB-KW"/>
</dbReference>
<keyword evidence="2 5" id="KW-0689">Ribosomal protein</keyword>
<keyword evidence="5" id="KW-0694">RNA-binding</keyword>
<evidence type="ECO:0000256" key="3">
    <source>
        <dbReference type="ARBA" id="ARBA00023274"/>
    </source>
</evidence>
<dbReference type="AlphaFoldDB" id="D0LIC4"/>
<dbReference type="InterPro" id="IPR023574">
    <property type="entry name" value="Ribosomal_uL4_dom_sf"/>
</dbReference>
<dbReference type="GO" id="GO:0006412">
    <property type="term" value="P:translation"/>
    <property type="evidence" value="ECO:0007669"/>
    <property type="project" value="UniProtKB-UniRule"/>
</dbReference>
<dbReference type="HAMAP" id="MF_01328_B">
    <property type="entry name" value="Ribosomal_uL4_B"/>
    <property type="match status" value="1"/>
</dbReference>
<comment type="function">
    <text evidence="5">Forms part of the polypeptide exit tunnel.</text>
</comment>
<comment type="subunit">
    <text evidence="5">Part of the 50S ribosomal subunit.</text>
</comment>
<dbReference type="KEGG" id="hoh:Hoch_4004"/>
<evidence type="ECO:0000256" key="4">
    <source>
        <dbReference type="ARBA" id="ARBA00035244"/>
    </source>
</evidence>
<evidence type="ECO:0000256" key="6">
    <source>
        <dbReference type="SAM" id="MobiDB-lite"/>
    </source>
</evidence>
<reference evidence="7 8" key="1">
    <citation type="journal article" date="2010" name="Stand. Genomic Sci.">
        <title>Complete genome sequence of Haliangium ochraceum type strain (SMP-2).</title>
        <authorList>
            <consortium name="US DOE Joint Genome Institute (JGI-PGF)"/>
            <person name="Ivanova N."/>
            <person name="Daum C."/>
            <person name="Lang E."/>
            <person name="Abt B."/>
            <person name="Kopitz M."/>
            <person name="Saunders E."/>
            <person name="Lapidus A."/>
            <person name="Lucas S."/>
            <person name="Glavina Del Rio T."/>
            <person name="Nolan M."/>
            <person name="Tice H."/>
            <person name="Copeland A."/>
            <person name="Cheng J.F."/>
            <person name="Chen F."/>
            <person name="Bruce D."/>
            <person name="Goodwin L."/>
            <person name="Pitluck S."/>
            <person name="Mavromatis K."/>
            <person name="Pati A."/>
            <person name="Mikhailova N."/>
            <person name="Chen A."/>
            <person name="Palaniappan K."/>
            <person name="Land M."/>
            <person name="Hauser L."/>
            <person name="Chang Y.J."/>
            <person name="Jeffries C.D."/>
            <person name="Detter J.C."/>
            <person name="Brettin T."/>
            <person name="Rohde M."/>
            <person name="Goker M."/>
            <person name="Bristow J."/>
            <person name="Markowitz V."/>
            <person name="Eisen J.A."/>
            <person name="Hugenholtz P."/>
            <person name="Kyrpides N.C."/>
            <person name="Klenk H.P."/>
        </authorList>
    </citation>
    <scope>NUCLEOTIDE SEQUENCE [LARGE SCALE GENOMIC DNA]</scope>
    <source>
        <strain evidence="8">DSM 14365 / CIP 107738 / JCM 11303 / AJ 13395 / SMP-2</strain>
    </source>
</reference>
<dbReference type="GO" id="GO:0005840">
    <property type="term" value="C:ribosome"/>
    <property type="evidence" value="ECO:0007669"/>
    <property type="project" value="UniProtKB-KW"/>
</dbReference>
<accession>D0LIC4</accession>
<name>D0LIC4_HALO1</name>
<keyword evidence="3 5" id="KW-0687">Ribonucleoprotein</keyword>
<dbReference type="HOGENOM" id="CLU_041575_5_2_7"/>
<dbReference type="InterPro" id="IPR013005">
    <property type="entry name" value="Ribosomal_uL4-like"/>
</dbReference>
<evidence type="ECO:0000256" key="5">
    <source>
        <dbReference type="HAMAP-Rule" id="MF_01328"/>
    </source>
</evidence>
<gene>
    <name evidence="5" type="primary">rplD</name>
    <name evidence="7" type="ordered locus">Hoch_4004</name>
</gene>
<dbReference type="Pfam" id="PF00573">
    <property type="entry name" value="Ribosomal_L4"/>
    <property type="match status" value="1"/>
</dbReference>
<dbReference type="EMBL" id="CP001804">
    <property type="protein sequence ID" value="ACY16503.1"/>
    <property type="molecule type" value="Genomic_DNA"/>
</dbReference>
<comment type="function">
    <text evidence="5">One of the primary rRNA binding proteins, this protein initially binds near the 5'-end of the 23S rRNA. It is important during the early stages of 50S assembly. It makes multiple contacts with different domains of the 23S rRNA in the assembled 50S subunit and ribosome.</text>
</comment>
<evidence type="ECO:0000256" key="1">
    <source>
        <dbReference type="ARBA" id="ARBA00010528"/>
    </source>
</evidence>
<dbReference type="GO" id="GO:0019843">
    <property type="term" value="F:rRNA binding"/>
    <property type="evidence" value="ECO:0007669"/>
    <property type="project" value="UniProtKB-UniRule"/>
</dbReference>
<proteinExistence type="inferred from homology"/>
<dbReference type="RefSeq" id="WP_012829102.1">
    <property type="nucleotide sequence ID" value="NC_013440.1"/>
</dbReference>
<evidence type="ECO:0000313" key="8">
    <source>
        <dbReference type="Proteomes" id="UP000001880"/>
    </source>
</evidence>
<dbReference type="eggNOG" id="COG0088">
    <property type="taxonomic scope" value="Bacteria"/>
</dbReference>
<evidence type="ECO:0000256" key="2">
    <source>
        <dbReference type="ARBA" id="ARBA00022980"/>
    </source>
</evidence>
<protein>
    <recommendedName>
        <fullName evidence="4 5">Large ribosomal subunit protein uL4</fullName>
    </recommendedName>
</protein>
<dbReference type="NCBIfam" id="TIGR03953">
    <property type="entry name" value="rplD_bact"/>
    <property type="match status" value="1"/>
</dbReference>
<dbReference type="OrthoDB" id="9803201at2"/>
<dbReference type="Proteomes" id="UP000001880">
    <property type="component" value="Chromosome"/>
</dbReference>
<dbReference type="PANTHER" id="PTHR10746:SF6">
    <property type="entry name" value="LARGE RIBOSOMAL SUBUNIT PROTEIN UL4M"/>
    <property type="match status" value="1"/>
</dbReference>
<evidence type="ECO:0000313" key="7">
    <source>
        <dbReference type="EMBL" id="ACY16503.1"/>
    </source>
</evidence>
<comment type="similarity">
    <text evidence="1 5">Belongs to the universal ribosomal protein uL4 family.</text>
</comment>
<dbReference type="InterPro" id="IPR002136">
    <property type="entry name" value="Ribosomal_uL4"/>
</dbReference>
<dbReference type="Gene3D" id="3.40.1370.10">
    <property type="match status" value="1"/>
</dbReference>
<dbReference type="STRING" id="502025.Hoch_4004"/>
<keyword evidence="5" id="KW-0699">rRNA-binding</keyword>
<dbReference type="GO" id="GO:0003735">
    <property type="term" value="F:structural constituent of ribosome"/>
    <property type="evidence" value="ECO:0007669"/>
    <property type="project" value="InterPro"/>
</dbReference>
<organism evidence="7 8">
    <name type="scientific">Haliangium ochraceum (strain DSM 14365 / JCM 11303 / SMP-2)</name>
    <dbReference type="NCBI Taxonomy" id="502025"/>
    <lineage>
        <taxon>Bacteria</taxon>
        <taxon>Pseudomonadati</taxon>
        <taxon>Myxococcota</taxon>
        <taxon>Polyangia</taxon>
        <taxon>Haliangiales</taxon>
        <taxon>Kofleriaceae</taxon>
        <taxon>Haliangium</taxon>
    </lineage>
</organism>
<dbReference type="PANTHER" id="PTHR10746">
    <property type="entry name" value="50S RIBOSOMAL PROTEIN L4"/>
    <property type="match status" value="1"/>
</dbReference>
<dbReference type="SUPFAM" id="SSF52166">
    <property type="entry name" value="Ribosomal protein L4"/>
    <property type="match status" value="1"/>
</dbReference>
<keyword evidence="8" id="KW-1185">Reference proteome</keyword>
<feature type="region of interest" description="Disordered" evidence="6">
    <location>
        <begin position="45"/>
        <end position="87"/>
    </location>
</feature>
<sequence length="215" mass="23789">MPKLDIKNTAGETVGDIDLDDAIFAEEVHEHLFWEVVKWQRARRRAGTHSTKRRGEVRGSNIKPYRQKGTGRARQGDRKAPHWVGGGSVFGPKPRSYDYALPKKVRKKALRSALSLRAKEQKLVVLDAFPVEGGKTRNVVSALAALGAAHTDNRVLIVDAGDNLDLIRGTRNLRGSKWLAPEGLNVYDILDHSTLVMTSATVKAVERALQPNANR</sequence>